<evidence type="ECO:0000259" key="2">
    <source>
        <dbReference type="Pfam" id="PF13472"/>
    </source>
</evidence>
<organism evidence="3 4">
    <name type="scientific">Corynebacterium kefirresidentii</name>
    <dbReference type="NCBI Taxonomy" id="1979527"/>
    <lineage>
        <taxon>Bacteria</taxon>
        <taxon>Bacillati</taxon>
        <taxon>Actinomycetota</taxon>
        <taxon>Actinomycetes</taxon>
        <taxon>Mycobacteriales</taxon>
        <taxon>Corynebacteriaceae</taxon>
        <taxon>Corynebacterium</taxon>
    </lineage>
</organism>
<dbReference type="InterPro" id="IPR036514">
    <property type="entry name" value="SGNH_hydro_sf"/>
</dbReference>
<reference evidence="3" key="1">
    <citation type="submission" date="2023-07" db="EMBL/GenBank/DDBJ databases">
        <title>Insights into the diversity of cutaneous corynebacteria.</title>
        <authorList>
            <person name="Bruggemann H."/>
            <person name="Poehlein A."/>
        </authorList>
    </citation>
    <scope>NUCLEOTIDE SEQUENCE</scope>
    <source>
        <strain evidence="3">P7_F1</strain>
    </source>
</reference>
<accession>A0ABT8Q399</accession>
<dbReference type="EC" id="3.1.-.-" evidence="3"/>
<gene>
    <name evidence="3" type="ORF">Q0N36_03745</name>
</gene>
<dbReference type="CDD" id="cd01823">
    <property type="entry name" value="SEST_like"/>
    <property type="match status" value="1"/>
</dbReference>
<dbReference type="GO" id="GO:0016787">
    <property type="term" value="F:hydrolase activity"/>
    <property type="evidence" value="ECO:0007669"/>
    <property type="project" value="UniProtKB-KW"/>
</dbReference>
<proteinExistence type="predicted"/>
<dbReference type="Gene3D" id="3.40.50.1110">
    <property type="entry name" value="SGNH hydrolase"/>
    <property type="match status" value="1"/>
</dbReference>
<dbReference type="Proteomes" id="UP001174347">
    <property type="component" value="Unassembled WGS sequence"/>
</dbReference>
<keyword evidence="1" id="KW-0732">Signal</keyword>
<evidence type="ECO:0000313" key="3">
    <source>
        <dbReference type="EMBL" id="MDN8619698.1"/>
    </source>
</evidence>
<dbReference type="RefSeq" id="WP_023021065.1">
    <property type="nucleotide sequence ID" value="NZ_CP175769.1"/>
</dbReference>
<feature type="chain" id="PRO_5047453343" evidence="1">
    <location>
        <begin position="27"/>
        <end position="289"/>
    </location>
</feature>
<keyword evidence="3" id="KW-0378">Hydrolase</keyword>
<dbReference type="PANTHER" id="PTHR37981:SF1">
    <property type="entry name" value="SGNH HYDROLASE-TYPE ESTERASE DOMAIN-CONTAINING PROTEIN"/>
    <property type="match status" value="1"/>
</dbReference>
<comment type="caution">
    <text evidence="3">The sequence shown here is derived from an EMBL/GenBank/DDBJ whole genome shotgun (WGS) entry which is preliminary data.</text>
</comment>
<protein>
    <submittedName>
        <fullName evidence="3">SGNH/GDSL hydrolase family protein</fullName>
        <ecNumber evidence="3">3.1.-.-</ecNumber>
    </submittedName>
</protein>
<dbReference type="SUPFAM" id="SSF52266">
    <property type="entry name" value="SGNH hydrolase"/>
    <property type="match status" value="1"/>
</dbReference>
<name>A0ABT8Q399_9CORY</name>
<dbReference type="PANTHER" id="PTHR37981">
    <property type="entry name" value="LIPASE 2"/>
    <property type="match status" value="1"/>
</dbReference>
<sequence length="289" mass="31480">MKPTKISAALATATITTTLLTPTAQALQPGDKYVALGDSYASTGTITQPVPGSTPACVKDQDNYPHQLAKQLNLQLDDASCAWAFTYQYDNPQHHALPLTAPTPQKQHLTPDTKLVTITLGGNDAGLAALFTACAPHIQIPGLPDCSPTAKPITDASIHNPDTTGRNLKQRLIDIANDTKKRAPQAQILFTGYYTAATPEHRCPESGYLSLNDRKYINSFLTEVNNTIQQAAQETHTTYITPPNDPEGWCKPPQQRNTNYYGMPEHNLIAHPTPLGQKHMAQKIAQNTH</sequence>
<dbReference type="EMBL" id="JAUKFM010000002">
    <property type="protein sequence ID" value="MDN8619698.1"/>
    <property type="molecule type" value="Genomic_DNA"/>
</dbReference>
<evidence type="ECO:0000256" key="1">
    <source>
        <dbReference type="SAM" id="SignalP"/>
    </source>
</evidence>
<feature type="domain" description="SGNH hydrolase-type esterase" evidence="2">
    <location>
        <begin position="35"/>
        <end position="278"/>
    </location>
</feature>
<dbReference type="Pfam" id="PF13472">
    <property type="entry name" value="Lipase_GDSL_2"/>
    <property type="match status" value="1"/>
</dbReference>
<dbReference type="InterPro" id="IPR037460">
    <property type="entry name" value="SEST-like"/>
</dbReference>
<feature type="signal peptide" evidence="1">
    <location>
        <begin position="1"/>
        <end position="26"/>
    </location>
</feature>
<dbReference type="InterPro" id="IPR013830">
    <property type="entry name" value="SGNH_hydro"/>
</dbReference>
<keyword evidence="4" id="KW-1185">Reference proteome</keyword>
<evidence type="ECO:0000313" key="4">
    <source>
        <dbReference type="Proteomes" id="UP001174347"/>
    </source>
</evidence>